<feature type="transmembrane region" description="Helical" evidence="1">
    <location>
        <begin position="118"/>
        <end position="137"/>
    </location>
</feature>
<evidence type="ECO:0008006" key="4">
    <source>
        <dbReference type="Google" id="ProtNLM"/>
    </source>
</evidence>
<gene>
    <name evidence="2" type="ORF">K7J14_15635</name>
</gene>
<proteinExistence type="predicted"/>
<keyword evidence="1" id="KW-1133">Transmembrane helix</keyword>
<feature type="transmembrane region" description="Helical" evidence="1">
    <location>
        <begin position="56"/>
        <end position="74"/>
    </location>
</feature>
<organism evidence="2 3">
    <name type="scientific">Teretinema zuelzerae</name>
    <dbReference type="NCBI Taxonomy" id="156"/>
    <lineage>
        <taxon>Bacteria</taxon>
        <taxon>Pseudomonadati</taxon>
        <taxon>Spirochaetota</taxon>
        <taxon>Spirochaetia</taxon>
        <taxon>Spirochaetales</taxon>
        <taxon>Treponemataceae</taxon>
        <taxon>Teretinema</taxon>
    </lineage>
</organism>
<keyword evidence="1" id="KW-0812">Transmembrane</keyword>
<sequence>MKRNKSIVISYMHLRTLIGVLGILLPFVCVFGSLPYNGFVVQDSISMHYYTNMRDIFVGILIGVALFLMTYKGYERIDNVVTNLTGAFAIGIACFPCINPEWTDPVSLLLLPNSVTNIIHTLSALSFFSLLAANSIWIFTKSSHPVEKNSRKYRRNQLFVACGAAIFASIGILIPVTVFTSDAFRKESRITLVLEIVMLVAFGVSWLVKGGAILPDLKTSPEGVGADSPEN</sequence>
<keyword evidence="3" id="KW-1185">Reference proteome</keyword>
<comment type="caution">
    <text evidence="2">The sequence shown here is derived from an EMBL/GenBank/DDBJ whole genome shotgun (WGS) entry which is preliminary data.</text>
</comment>
<evidence type="ECO:0000313" key="2">
    <source>
        <dbReference type="EMBL" id="MCD1656132.1"/>
    </source>
</evidence>
<evidence type="ECO:0000256" key="1">
    <source>
        <dbReference type="SAM" id="Phobius"/>
    </source>
</evidence>
<feature type="transmembrane region" description="Helical" evidence="1">
    <location>
        <begin position="158"/>
        <end position="178"/>
    </location>
</feature>
<dbReference type="RefSeq" id="WP_230758580.1">
    <property type="nucleotide sequence ID" value="NZ_JAINWA010000003.1"/>
</dbReference>
<protein>
    <recommendedName>
        <fullName evidence="4">DUF998 domain-containing protein</fullName>
    </recommendedName>
</protein>
<name>A0AAE3EJY8_9SPIR</name>
<dbReference type="EMBL" id="JAINWA010000003">
    <property type="protein sequence ID" value="MCD1656132.1"/>
    <property type="molecule type" value="Genomic_DNA"/>
</dbReference>
<accession>A0AAE3EJY8</accession>
<feature type="transmembrane region" description="Helical" evidence="1">
    <location>
        <begin position="81"/>
        <end position="98"/>
    </location>
</feature>
<reference evidence="2" key="1">
    <citation type="submission" date="2021-08" db="EMBL/GenBank/DDBJ databases">
        <title>Comparative analyses of Brucepasteria parasyntrophica and Teretinema zuelzerae.</title>
        <authorList>
            <person name="Song Y."/>
            <person name="Brune A."/>
        </authorList>
    </citation>
    <scope>NUCLEOTIDE SEQUENCE</scope>
    <source>
        <strain evidence="2">DSM 1903</strain>
    </source>
</reference>
<feature type="transmembrane region" description="Helical" evidence="1">
    <location>
        <begin position="190"/>
        <end position="208"/>
    </location>
</feature>
<keyword evidence="1" id="KW-0472">Membrane</keyword>
<dbReference type="AlphaFoldDB" id="A0AAE3EJY8"/>
<dbReference type="Proteomes" id="UP001198163">
    <property type="component" value="Unassembled WGS sequence"/>
</dbReference>
<feature type="transmembrane region" description="Helical" evidence="1">
    <location>
        <begin position="12"/>
        <end position="36"/>
    </location>
</feature>
<evidence type="ECO:0000313" key="3">
    <source>
        <dbReference type="Proteomes" id="UP001198163"/>
    </source>
</evidence>